<proteinExistence type="predicted"/>
<reference evidence="1" key="1">
    <citation type="submission" date="2021-01" db="EMBL/GenBank/DDBJ databases">
        <authorList>
            <consortium name="Genoscope - CEA"/>
            <person name="William W."/>
        </authorList>
    </citation>
    <scope>NUCLEOTIDE SEQUENCE</scope>
</reference>
<dbReference type="AlphaFoldDB" id="A0A8S1V5B7"/>
<comment type="caution">
    <text evidence="1">The sequence shown here is derived from an EMBL/GenBank/DDBJ whole genome shotgun (WGS) entry which is preliminary data.</text>
</comment>
<dbReference type="Proteomes" id="UP000683925">
    <property type="component" value="Unassembled WGS sequence"/>
</dbReference>
<protein>
    <submittedName>
        <fullName evidence="1">Uncharacterized protein</fullName>
    </submittedName>
</protein>
<name>A0A8S1V5B7_PAROT</name>
<sequence>MSQSYFQNALKYVKILEEQNRISKEEKSILKMIIVNQDVNEKMLNKREAVTQVSQKLKTLRRIRRIYLQTSQSLNQITEKSMEIDF</sequence>
<dbReference type="OrthoDB" id="10297858at2759"/>
<dbReference type="OMA" id="KMIIVNQ"/>
<evidence type="ECO:0000313" key="1">
    <source>
        <dbReference type="EMBL" id="CAD8169956.1"/>
    </source>
</evidence>
<gene>
    <name evidence="1" type="ORF">POCTA_138.1.T0540223</name>
</gene>
<accession>A0A8S1V5B7</accession>
<dbReference type="EMBL" id="CAJJDP010000054">
    <property type="protein sequence ID" value="CAD8169956.1"/>
    <property type="molecule type" value="Genomic_DNA"/>
</dbReference>
<evidence type="ECO:0000313" key="2">
    <source>
        <dbReference type="Proteomes" id="UP000683925"/>
    </source>
</evidence>
<organism evidence="1 2">
    <name type="scientific">Paramecium octaurelia</name>
    <dbReference type="NCBI Taxonomy" id="43137"/>
    <lineage>
        <taxon>Eukaryota</taxon>
        <taxon>Sar</taxon>
        <taxon>Alveolata</taxon>
        <taxon>Ciliophora</taxon>
        <taxon>Intramacronucleata</taxon>
        <taxon>Oligohymenophorea</taxon>
        <taxon>Peniculida</taxon>
        <taxon>Parameciidae</taxon>
        <taxon>Paramecium</taxon>
    </lineage>
</organism>
<keyword evidence="2" id="KW-1185">Reference proteome</keyword>